<organism evidence="1 3">
    <name type="scientific">Geotoga petraea</name>
    <dbReference type="NCBI Taxonomy" id="28234"/>
    <lineage>
        <taxon>Bacteria</taxon>
        <taxon>Thermotogati</taxon>
        <taxon>Thermotogota</taxon>
        <taxon>Thermotogae</taxon>
        <taxon>Petrotogales</taxon>
        <taxon>Petrotogaceae</taxon>
        <taxon>Geotoga</taxon>
    </lineage>
</organism>
<evidence type="ECO:0000313" key="2">
    <source>
        <dbReference type="EMBL" id="TGG88628.1"/>
    </source>
</evidence>
<dbReference type="Gene3D" id="3.10.420.10">
    <property type="entry name" value="SecB-like"/>
    <property type="match status" value="1"/>
</dbReference>
<keyword evidence="3" id="KW-1185">Reference proteome</keyword>
<name>A0A1G6QAQ0_9BACT</name>
<evidence type="ECO:0008006" key="5">
    <source>
        <dbReference type="Google" id="ProtNLM"/>
    </source>
</evidence>
<dbReference type="EMBL" id="SRME01000001">
    <property type="protein sequence ID" value="TGG88628.1"/>
    <property type="molecule type" value="Genomic_DNA"/>
</dbReference>
<dbReference type="AlphaFoldDB" id="A0A1G6QAQ0"/>
<sequence length="149" mass="17970">MSNSRLTREEFILFNKLLKQIDFFDLIHLNYSYSFDEDKLKNNSELVVDVNFSYDDKKYIFDDGLLYVFPKYFITIESEEIFFKLEVKYKASFEINDKEEVQKILSDEKVSDFFFNYQVSKFVWGFLREDLNRATSKIGIKPLVLKKLR</sequence>
<reference evidence="2 4" key="2">
    <citation type="submission" date="2019-04" db="EMBL/GenBank/DDBJ databases">
        <title>Draft genome sequence data and analysis of a Fermenting Bacterium, Geotoga petraea strain HO-Geo1, isolated from heavy-oil petroleum reservoir in Russia.</title>
        <authorList>
            <person name="Grouzdev D.S."/>
            <person name="Semenova E.M."/>
            <person name="Sokolova D.S."/>
            <person name="Tourova T.P."/>
            <person name="Poltaraus A.B."/>
            <person name="Nazina T.N."/>
        </authorList>
    </citation>
    <scope>NUCLEOTIDE SEQUENCE [LARGE SCALE GENOMIC DNA]</scope>
    <source>
        <strain evidence="2 4">HO-Geo1</strain>
    </source>
</reference>
<dbReference type="Proteomes" id="UP000199322">
    <property type="component" value="Unassembled WGS sequence"/>
</dbReference>
<evidence type="ECO:0000313" key="1">
    <source>
        <dbReference type="EMBL" id="SDC88984.1"/>
    </source>
</evidence>
<evidence type="ECO:0000313" key="3">
    <source>
        <dbReference type="Proteomes" id="UP000199322"/>
    </source>
</evidence>
<evidence type="ECO:0000313" key="4">
    <source>
        <dbReference type="Proteomes" id="UP000297288"/>
    </source>
</evidence>
<dbReference type="STRING" id="28234.SAMN04488588_2016"/>
<proteinExistence type="predicted"/>
<gene>
    <name evidence="2" type="ORF">E4650_00015</name>
    <name evidence="1" type="ORF">SAMN04488588_2016</name>
</gene>
<dbReference type="InterPro" id="IPR035958">
    <property type="entry name" value="SecB-like_sf"/>
</dbReference>
<protein>
    <recommendedName>
        <fullName evidence="5">Preprotein translocase subunit SecB</fullName>
    </recommendedName>
</protein>
<dbReference type="RefSeq" id="WP_091405556.1">
    <property type="nucleotide sequence ID" value="NZ_FMYV01000011.1"/>
</dbReference>
<reference evidence="1 3" key="1">
    <citation type="submission" date="2016-10" db="EMBL/GenBank/DDBJ databases">
        <authorList>
            <person name="de Groot N.N."/>
        </authorList>
    </citation>
    <scope>NUCLEOTIDE SEQUENCE [LARGE SCALE GENOMIC DNA]</scope>
    <source>
        <strain evidence="1 3">WG14</strain>
    </source>
</reference>
<accession>A0A1G6QAQ0</accession>
<dbReference type="EMBL" id="FMYV01000011">
    <property type="protein sequence ID" value="SDC88984.1"/>
    <property type="molecule type" value="Genomic_DNA"/>
</dbReference>
<dbReference type="Proteomes" id="UP000297288">
    <property type="component" value="Unassembled WGS sequence"/>
</dbReference>
<dbReference type="SUPFAM" id="SSF54611">
    <property type="entry name" value="SecB-like"/>
    <property type="match status" value="1"/>
</dbReference>